<reference evidence="2 3" key="1">
    <citation type="submission" date="2014-11" db="EMBL/GenBank/DDBJ databases">
        <authorList>
            <person name="Zhu J."/>
            <person name="Qi W."/>
            <person name="Song R."/>
        </authorList>
    </citation>
    <scope>NUCLEOTIDE SEQUENCE [LARGE SCALE GENOMIC DNA]</scope>
</reference>
<dbReference type="AlphaFoldDB" id="A0A0G4GE31"/>
<keyword evidence="3" id="KW-1185">Reference proteome</keyword>
<dbReference type="PhylomeDB" id="A0A0G4GE31"/>
<dbReference type="VEuPathDB" id="CryptoDB:Vbra_17542"/>
<dbReference type="EMBL" id="CDMY01000635">
    <property type="protein sequence ID" value="CEM27585.1"/>
    <property type="molecule type" value="Genomic_DNA"/>
</dbReference>
<evidence type="ECO:0000313" key="2">
    <source>
        <dbReference type="EMBL" id="CEM27585.1"/>
    </source>
</evidence>
<feature type="signal peptide" evidence="1">
    <location>
        <begin position="1"/>
        <end position="20"/>
    </location>
</feature>
<organism evidence="2 3">
    <name type="scientific">Vitrella brassicaformis (strain CCMP3155)</name>
    <dbReference type="NCBI Taxonomy" id="1169540"/>
    <lineage>
        <taxon>Eukaryota</taxon>
        <taxon>Sar</taxon>
        <taxon>Alveolata</taxon>
        <taxon>Colpodellida</taxon>
        <taxon>Vitrellaceae</taxon>
        <taxon>Vitrella</taxon>
    </lineage>
</organism>
<dbReference type="OrthoDB" id="40334at2759"/>
<name>A0A0G4GE31_VITBC</name>
<keyword evidence="1" id="KW-0732">Signal</keyword>
<protein>
    <recommendedName>
        <fullName evidence="4">Selenoprotein F/M domain-containing protein</fullName>
    </recommendedName>
</protein>
<dbReference type="Proteomes" id="UP000041254">
    <property type="component" value="Unassembled WGS sequence"/>
</dbReference>
<accession>A0A0G4GE31</accession>
<evidence type="ECO:0000256" key="1">
    <source>
        <dbReference type="SAM" id="SignalP"/>
    </source>
</evidence>
<feature type="chain" id="PRO_5005189887" description="Selenoprotein F/M domain-containing protein" evidence="1">
    <location>
        <begin position="21"/>
        <end position="221"/>
    </location>
</feature>
<evidence type="ECO:0008006" key="4">
    <source>
        <dbReference type="Google" id="ProtNLM"/>
    </source>
</evidence>
<proteinExistence type="predicted"/>
<dbReference type="InParanoid" id="A0A0G4GE31"/>
<gene>
    <name evidence="2" type="ORF">Vbra_17542</name>
</gene>
<sequence length="221" mass="24835">MKLVGLTTLALCLAAQVSQAFRPPVTGRRAITSYLPRTATFELRKKHHHDHKVLRMAQNEVDKVLSDKPDLVETLKLQTLIGEPQKAAKFLDQTGYLGYQYFFVDTPPDLRAYRALGLAEFFTAPKDPWRYPIALLNPFKALATLKKWARGVLDATVAKKWNPQDFTPRQIKSVTQQGATFAIGASGELVFAYKDRVPNEYANLDEVFDALGIGEREVVIT</sequence>
<evidence type="ECO:0000313" key="3">
    <source>
        <dbReference type="Proteomes" id="UP000041254"/>
    </source>
</evidence>